<dbReference type="CDD" id="cd00293">
    <property type="entry name" value="USP-like"/>
    <property type="match status" value="1"/>
</dbReference>
<comment type="similarity">
    <text evidence="1">Belongs to the universal stress protein A family.</text>
</comment>
<dbReference type="SUPFAM" id="SSF52402">
    <property type="entry name" value="Adenine nucleotide alpha hydrolases-like"/>
    <property type="match status" value="1"/>
</dbReference>
<sequence length="155" mass="16186">MPGEISGVTRVIVGVDGSEGGLAALRQGAEEASRHGAALCPVLAWTPPGGEAADALQPAPLDVRWHWQRQAETTLEKACEAVLGAAPFAMPVMPKALRAEAGPALVACARHDADLLVIGAGRRGPLHHLVYGSVVRHCCRHAHYPLLVVPFEGTG</sequence>
<protein>
    <submittedName>
        <fullName evidence="3">Universal stress protein</fullName>
    </submittedName>
</protein>
<evidence type="ECO:0000313" key="3">
    <source>
        <dbReference type="EMBL" id="WEB44723.1"/>
    </source>
</evidence>
<reference evidence="3 4" key="1">
    <citation type="submission" date="2022-03" db="EMBL/GenBank/DDBJ databases">
        <title>Streptomyces yunnanensis P86,complete genome.</title>
        <authorList>
            <person name="Chen S."/>
            <person name="Zhang Q."/>
        </authorList>
    </citation>
    <scope>NUCLEOTIDE SEQUENCE [LARGE SCALE GENOMIC DNA]</scope>
    <source>
        <strain evidence="3 4">P86</strain>
    </source>
</reference>
<dbReference type="Pfam" id="PF00582">
    <property type="entry name" value="Usp"/>
    <property type="match status" value="1"/>
</dbReference>
<proteinExistence type="inferred from homology"/>
<dbReference type="Gene3D" id="3.40.50.620">
    <property type="entry name" value="HUPs"/>
    <property type="match status" value="1"/>
</dbReference>
<dbReference type="Proteomes" id="UP001218629">
    <property type="component" value="Chromosome"/>
</dbReference>
<organism evidence="3 4">
    <name type="scientific">Streptomyces yunnanensis</name>
    <dbReference type="NCBI Taxonomy" id="156453"/>
    <lineage>
        <taxon>Bacteria</taxon>
        <taxon>Bacillati</taxon>
        <taxon>Actinomycetota</taxon>
        <taxon>Actinomycetes</taxon>
        <taxon>Kitasatosporales</taxon>
        <taxon>Streptomycetaceae</taxon>
        <taxon>Streptomyces</taxon>
    </lineage>
</organism>
<dbReference type="InterPro" id="IPR006015">
    <property type="entry name" value="Universal_stress_UspA"/>
</dbReference>
<gene>
    <name evidence="3" type="ORF">MOV08_39205</name>
</gene>
<evidence type="ECO:0000256" key="1">
    <source>
        <dbReference type="ARBA" id="ARBA00008791"/>
    </source>
</evidence>
<dbReference type="EMBL" id="CP095749">
    <property type="protein sequence ID" value="WEB44723.1"/>
    <property type="molecule type" value="Genomic_DNA"/>
</dbReference>
<dbReference type="PRINTS" id="PR01438">
    <property type="entry name" value="UNVRSLSTRESS"/>
</dbReference>
<keyword evidence="4" id="KW-1185">Reference proteome</keyword>
<dbReference type="InterPro" id="IPR014729">
    <property type="entry name" value="Rossmann-like_a/b/a_fold"/>
</dbReference>
<accession>A0ABY8AI76</accession>
<evidence type="ECO:0000313" key="4">
    <source>
        <dbReference type="Proteomes" id="UP001218629"/>
    </source>
</evidence>
<feature type="domain" description="UspA" evidence="2">
    <location>
        <begin position="9"/>
        <end position="150"/>
    </location>
</feature>
<dbReference type="InterPro" id="IPR006016">
    <property type="entry name" value="UspA"/>
</dbReference>
<evidence type="ECO:0000259" key="2">
    <source>
        <dbReference type="Pfam" id="PF00582"/>
    </source>
</evidence>
<name>A0ABY8AI76_9ACTN</name>
<dbReference type="RefSeq" id="WP_275310906.1">
    <property type="nucleotide sequence ID" value="NZ_CP095749.1"/>
</dbReference>